<protein>
    <submittedName>
        <fullName evidence="3">Myomegalin</fullName>
    </submittedName>
</protein>
<feature type="region of interest" description="Disordered" evidence="2">
    <location>
        <begin position="640"/>
        <end position="670"/>
    </location>
</feature>
<feature type="region of interest" description="Disordered" evidence="2">
    <location>
        <begin position="339"/>
        <end position="360"/>
    </location>
</feature>
<feature type="region of interest" description="Disordered" evidence="2">
    <location>
        <begin position="306"/>
        <end position="326"/>
    </location>
</feature>
<evidence type="ECO:0000256" key="2">
    <source>
        <dbReference type="SAM" id="MobiDB-lite"/>
    </source>
</evidence>
<accession>A0ABQ9VBU6</accession>
<name>A0ABQ9VBU6_SAGOE</name>
<dbReference type="PANTHER" id="PTHR46501:SF2">
    <property type="entry name" value="MYOMEGALIN"/>
    <property type="match status" value="1"/>
</dbReference>
<proteinExistence type="predicted"/>
<evidence type="ECO:0000256" key="1">
    <source>
        <dbReference type="SAM" id="Coils"/>
    </source>
</evidence>
<feature type="compositionally biased region" description="Polar residues" evidence="2">
    <location>
        <begin position="194"/>
        <end position="204"/>
    </location>
</feature>
<dbReference type="Proteomes" id="UP001266305">
    <property type="component" value="Unassembled WGS sequence"/>
</dbReference>
<dbReference type="EMBL" id="JASSZA010000007">
    <property type="protein sequence ID" value="KAK2106692.1"/>
    <property type="molecule type" value="Genomic_DNA"/>
</dbReference>
<sequence>MLGAHIGDGHQPDEASQQGACQISGSHSANLNMLCYGNTMLSLCLENAELKEQMGEAMSDGWEIEEDKEKGEVMVETVAAKEGLRESSLQAEFRKLQGKLKNAHNIINLLKEQLVLSSKEGNSKLTPEVLVHLTSTIDRINTELAGSPGKHQHQEEGTVAVRPCPRPQSLDLGAAFTADAHQLDNRSQPRDPRPQSTFSLPGSTQHLRSQLSQCKQRYQDLQEKLLLSEATVFAQANELEKYRVILNLTSLPQKVRACAIEAEGRCEKFRHSATPAVSSQAGESLVKQDSKQVQVDLQDLGYETCGRSENEAEREETTSPECEEHNSLKEMAPVEGLCSEQGHWGSSRASSSEKKPLENQLGKQEEFRVYGKSEDICVLRKDIKDLKAQLQNANKIIQNLKSRVRSLSVTSDYSSSLERPRKLRAVGTLEGSSPHSVTDEDEGWLSDGTGAFYSPGLRATKDLESLIQRVSQLEAQLPKNGLEGKLAEELRSASWPGKYDSLIQDQARELSYLRQKIREGRGICYLLTQHAKDTVKSFEDLLRSNDIDYYLGQSFREQLAQGSQLTERLTSRLSTNQCRFCMKAVVGHMHLGASLQQDMEAGVTTGQPDKGLMMNGTKDIRIIKVRKIKLDWSHWPSGNPEQNLGKRVGLRPKRSRVAAAPQIKGNKGKG</sequence>
<evidence type="ECO:0000313" key="4">
    <source>
        <dbReference type="Proteomes" id="UP001266305"/>
    </source>
</evidence>
<feature type="region of interest" description="Disordered" evidence="2">
    <location>
        <begin position="183"/>
        <end position="204"/>
    </location>
</feature>
<dbReference type="InterPro" id="IPR052593">
    <property type="entry name" value="MT-associated_AKAP9-binding"/>
</dbReference>
<comment type="caution">
    <text evidence="3">The sequence shown here is derived from an EMBL/GenBank/DDBJ whole genome shotgun (WGS) entry which is preliminary data.</text>
</comment>
<feature type="compositionally biased region" description="Basic and acidic residues" evidence="2">
    <location>
        <begin position="351"/>
        <end position="360"/>
    </location>
</feature>
<keyword evidence="1" id="KW-0175">Coiled coil</keyword>
<organism evidence="3 4">
    <name type="scientific">Saguinus oedipus</name>
    <name type="common">Cotton-top tamarin</name>
    <name type="synonym">Oedipomidas oedipus</name>
    <dbReference type="NCBI Taxonomy" id="9490"/>
    <lineage>
        <taxon>Eukaryota</taxon>
        <taxon>Metazoa</taxon>
        <taxon>Chordata</taxon>
        <taxon>Craniata</taxon>
        <taxon>Vertebrata</taxon>
        <taxon>Euteleostomi</taxon>
        <taxon>Mammalia</taxon>
        <taxon>Eutheria</taxon>
        <taxon>Euarchontoglires</taxon>
        <taxon>Primates</taxon>
        <taxon>Haplorrhini</taxon>
        <taxon>Platyrrhini</taxon>
        <taxon>Cebidae</taxon>
        <taxon>Callitrichinae</taxon>
        <taxon>Saguinus</taxon>
    </lineage>
</organism>
<feature type="coiled-coil region" evidence="1">
    <location>
        <begin position="204"/>
        <end position="231"/>
    </location>
</feature>
<keyword evidence="4" id="KW-1185">Reference proteome</keyword>
<feature type="compositionally biased region" description="Basic and acidic residues" evidence="2">
    <location>
        <begin position="183"/>
        <end position="193"/>
    </location>
</feature>
<dbReference type="PANTHER" id="PTHR46501">
    <property type="entry name" value="MYOMEGALIN"/>
    <property type="match status" value="1"/>
</dbReference>
<gene>
    <name evidence="3" type="primary">PDE4DIP_2</name>
    <name evidence="3" type="ORF">P7K49_016206</name>
</gene>
<feature type="region of interest" description="Disordered" evidence="2">
    <location>
        <begin position="1"/>
        <end position="21"/>
    </location>
</feature>
<feature type="coiled-coil region" evidence="1">
    <location>
        <begin position="383"/>
        <end position="410"/>
    </location>
</feature>
<evidence type="ECO:0000313" key="3">
    <source>
        <dbReference type="EMBL" id="KAK2106692.1"/>
    </source>
</evidence>
<reference evidence="3 4" key="1">
    <citation type="submission" date="2023-05" db="EMBL/GenBank/DDBJ databases">
        <title>B98-5 Cell Line De Novo Hybrid Assembly: An Optical Mapping Approach.</title>
        <authorList>
            <person name="Kananen K."/>
            <person name="Auerbach J.A."/>
            <person name="Kautto E."/>
            <person name="Blachly J.S."/>
        </authorList>
    </citation>
    <scope>NUCLEOTIDE SEQUENCE [LARGE SCALE GENOMIC DNA]</scope>
    <source>
        <strain evidence="3">B95-8</strain>
        <tissue evidence="3">Cell line</tissue>
    </source>
</reference>